<dbReference type="OrthoDB" id="65569at2759"/>
<evidence type="ECO:0000256" key="4">
    <source>
        <dbReference type="ARBA" id="ARBA00023295"/>
    </source>
</evidence>
<protein>
    <submittedName>
        <fullName evidence="6">CLUMA_CG019141, isoform A</fullName>
    </submittedName>
</protein>
<dbReference type="SUPFAM" id="SSF51445">
    <property type="entry name" value="(Trans)glycosidases"/>
    <property type="match status" value="1"/>
</dbReference>
<proteinExistence type="inferred from homology"/>
<evidence type="ECO:0000313" key="7">
    <source>
        <dbReference type="Proteomes" id="UP000183832"/>
    </source>
</evidence>
<dbReference type="Pfam" id="PF00232">
    <property type="entry name" value="Glyco_hydro_1"/>
    <property type="match status" value="1"/>
</dbReference>
<keyword evidence="3" id="KW-0378">Hydrolase</keyword>
<keyword evidence="4" id="KW-0326">Glycosidase</keyword>
<evidence type="ECO:0000313" key="6">
    <source>
        <dbReference type="EMBL" id="CRL06339.1"/>
    </source>
</evidence>
<dbReference type="EMBL" id="CVRI01000066">
    <property type="protein sequence ID" value="CRL06339.1"/>
    <property type="molecule type" value="Genomic_DNA"/>
</dbReference>
<evidence type="ECO:0000256" key="3">
    <source>
        <dbReference type="ARBA" id="ARBA00022801"/>
    </source>
</evidence>
<evidence type="ECO:0000256" key="5">
    <source>
        <dbReference type="RuleBase" id="RU003690"/>
    </source>
</evidence>
<comment type="similarity">
    <text evidence="1 5">Belongs to the glycosyl hydrolase 1 family.</text>
</comment>
<dbReference type="Proteomes" id="UP000183832">
    <property type="component" value="Unassembled WGS sequence"/>
</dbReference>
<dbReference type="InterPro" id="IPR017853">
    <property type="entry name" value="GH"/>
</dbReference>
<dbReference type="InterPro" id="IPR001360">
    <property type="entry name" value="Glyco_hydro_1"/>
</dbReference>
<dbReference type="PRINTS" id="PR00131">
    <property type="entry name" value="GLHYDRLASE1"/>
</dbReference>
<dbReference type="PANTHER" id="PTHR10353">
    <property type="entry name" value="GLYCOSYL HYDROLASE"/>
    <property type="match status" value="1"/>
</dbReference>
<gene>
    <name evidence="6" type="primary">similar to Myrosinase 1</name>
    <name evidence="6" type="ORF">CLUMA_CG019141</name>
</gene>
<evidence type="ECO:0000256" key="1">
    <source>
        <dbReference type="ARBA" id="ARBA00010838"/>
    </source>
</evidence>
<dbReference type="Gene3D" id="3.20.20.80">
    <property type="entry name" value="Glycosidases"/>
    <property type="match status" value="1"/>
</dbReference>
<dbReference type="STRING" id="568069.A0A1J1J1C2"/>
<dbReference type="GO" id="GO:0008422">
    <property type="term" value="F:beta-glucosidase activity"/>
    <property type="evidence" value="ECO:0007669"/>
    <property type="project" value="TreeGrafter"/>
</dbReference>
<dbReference type="GO" id="GO:0005975">
    <property type="term" value="P:carbohydrate metabolic process"/>
    <property type="evidence" value="ECO:0007669"/>
    <property type="project" value="InterPro"/>
</dbReference>
<accession>A0A1J1J1C2</accession>
<keyword evidence="2" id="KW-0732">Signal</keyword>
<reference evidence="6 7" key="1">
    <citation type="submission" date="2015-04" db="EMBL/GenBank/DDBJ databases">
        <authorList>
            <person name="Syromyatnikov M.Y."/>
            <person name="Popov V.N."/>
        </authorList>
    </citation>
    <scope>NUCLEOTIDE SEQUENCE [LARGE SCALE GENOMIC DNA]</scope>
</reference>
<name>A0A1J1J1C2_9DIPT</name>
<keyword evidence="7" id="KW-1185">Reference proteome</keyword>
<sequence length="103" mass="12110">MITENGWSDDGQLDDDDRVEYLHAHLAAVVRAIRDDECHITAYTVWSLTDNFEWKMGYIEKFGIHYINFTSPDKERVPKKSAQFFKDMIPTKSFNYAKVDQWG</sequence>
<organism evidence="6 7">
    <name type="scientific">Clunio marinus</name>
    <dbReference type="NCBI Taxonomy" id="568069"/>
    <lineage>
        <taxon>Eukaryota</taxon>
        <taxon>Metazoa</taxon>
        <taxon>Ecdysozoa</taxon>
        <taxon>Arthropoda</taxon>
        <taxon>Hexapoda</taxon>
        <taxon>Insecta</taxon>
        <taxon>Pterygota</taxon>
        <taxon>Neoptera</taxon>
        <taxon>Endopterygota</taxon>
        <taxon>Diptera</taxon>
        <taxon>Nematocera</taxon>
        <taxon>Chironomoidea</taxon>
        <taxon>Chironomidae</taxon>
        <taxon>Clunio</taxon>
    </lineage>
</organism>
<evidence type="ECO:0000256" key="2">
    <source>
        <dbReference type="ARBA" id="ARBA00022729"/>
    </source>
</evidence>
<dbReference type="PANTHER" id="PTHR10353:SF36">
    <property type="entry name" value="LP05116P"/>
    <property type="match status" value="1"/>
</dbReference>
<dbReference type="AlphaFoldDB" id="A0A1J1J1C2"/>